<protein>
    <submittedName>
        <fullName evidence="10">ABC transporter permease</fullName>
    </submittedName>
</protein>
<dbReference type="InterPro" id="IPR013525">
    <property type="entry name" value="ABC2_TM"/>
</dbReference>
<keyword evidence="6 8" id="KW-1133">Transmembrane helix</keyword>
<proteinExistence type="inferred from homology"/>
<comment type="caution">
    <text evidence="10">The sequence shown here is derived from an EMBL/GenBank/DDBJ whole genome shotgun (WGS) entry which is preliminary data.</text>
</comment>
<feature type="transmembrane region" description="Helical" evidence="8">
    <location>
        <begin position="355"/>
        <end position="373"/>
    </location>
</feature>
<feature type="transmembrane region" description="Helical" evidence="8">
    <location>
        <begin position="297"/>
        <end position="315"/>
    </location>
</feature>
<feature type="transmembrane region" description="Helical" evidence="8">
    <location>
        <begin position="26"/>
        <end position="46"/>
    </location>
</feature>
<dbReference type="PANTHER" id="PTHR30294">
    <property type="entry name" value="MEMBRANE COMPONENT OF ABC TRANSPORTER YHHJ-RELATED"/>
    <property type="match status" value="1"/>
</dbReference>
<evidence type="ECO:0000256" key="8">
    <source>
        <dbReference type="SAM" id="Phobius"/>
    </source>
</evidence>
<accession>A0ABN0WNC2</accession>
<organism evidence="10 11">
    <name type="scientific">Bowmanella denitrificans</name>
    <dbReference type="NCBI Taxonomy" id="366582"/>
    <lineage>
        <taxon>Bacteria</taxon>
        <taxon>Pseudomonadati</taxon>
        <taxon>Pseudomonadota</taxon>
        <taxon>Gammaproteobacteria</taxon>
        <taxon>Alteromonadales</taxon>
        <taxon>Alteromonadaceae</taxon>
        <taxon>Bowmanella</taxon>
    </lineage>
</organism>
<reference evidence="10 11" key="1">
    <citation type="journal article" date="2019" name="Int. J. Syst. Evol. Microbiol.">
        <title>The Global Catalogue of Microorganisms (GCM) 10K type strain sequencing project: providing services to taxonomists for standard genome sequencing and annotation.</title>
        <authorList>
            <consortium name="The Broad Institute Genomics Platform"/>
            <consortium name="The Broad Institute Genome Sequencing Center for Infectious Disease"/>
            <person name="Wu L."/>
            <person name="Ma J."/>
        </authorList>
    </citation>
    <scope>NUCLEOTIDE SEQUENCE [LARGE SCALE GENOMIC DNA]</scope>
    <source>
        <strain evidence="10 11">JCM 13378</strain>
    </source>
</reference>
<keyword evidence="4" id="KW-1003">Cell membrane</keyword>
<evidence type="ECO:0000256" key="1">
    <source>
        <dbReference type="ARBA" id="ARBA00004651"/>
    </source>
</evidence>
<evidence type="ECO:0000256" key="7">
    <source>
        <dbReference type="ARBA" id="ARBA00023136"/>
    </source>
</evidence>
<dbReference type="PROSITE" id="PS51012">
    <property type="entry name" value="ABC_TM2"/>
    <property type="match status" value="1"/>
</dbReference>
<dbReference type="InterPro" id="IPR051449">
    <property type="entry name" value="ABC-2_transporter_component"/>
</dbReference>
<feature type="transmembrane region" description="Helical" evidence="8">
    <location>
        <begin position="261"/>
        <end position="285"/>
    </location>
</feature>
<dbReference type="Proteomes" id="UP001501757">
    <property type="component" value="Unassembled WGS sequence"/>
</dbReference>
<comment type="similarity">
    <text evidence="2">Belongs to the ABC-2 integral membrane protein family.</text>
</comment>
<evidence type="ECO:0000256" key="4">
    <source>
        <dbReference type="ARBA" id="ARBA00022475"/>
    </source>
</evidence>
<evidence type="ECO:0000256" key="2">
    <source>
        <dbReference type="ARBA" id="ARBA00007783"/>
    </source>
</evidence>
<evidence type="ECO:0000313" key="11">
    <source>
        <dbReference type="Proteomes" id="UP001501757"/>
    </source>
</evidence>
<evidence type="ECO:0000313" key="10">
    <source>
        <dbReference type="EMBL" id="GAA0342611.1"/>
    </source>
</evidence>
<evidence type="ECO:0000256" key="5">
    <source>
        <dbReference type="ARBA" id="ARBA00022692"/>
    </source>
</evidence>
<dbReference type="RefSeq" id="WP_216362600.1">
    <property type="nucleotide sequence ID" value="NZ_BAAAEI010000002.1"/>
</dbReference>
<feature type="transmembrane region" description="Helical" evidence="8">
    <location>
        <begin position="233"/>
        <end position="255"/>
    </location>
</feature>
<name>A0ABN0WNC2_9ALTE</name>
<keyword evidence="5 8" id="KW-0812">Transmembrane</keyword>
<dbReference type="PANTHER" id="PTHR30294:SF29">
    <property type="entry name" value="MULTIDRUG ABC TRANSPORTER PERMEASE YBHS-RELATED"/>
    <property type="match status" value="1"/>
</dbReference>
<evidence type="ECO:0000256" key="6">
    <source>
        <dbReference type="ARBA" id="ARBA00022989"/>
    </source>
</evidence>
<keyword evidence="3" id="KW-0813">Transport</keyword>
<feature type="transmembrane region" description="Helical" evidence="8">
    <location>
        <begin position="185"/>
        <end position="206"/>
    </location>
</feature>
<keyword evidence="11" id="KW-1185">Reference proteome</keyword>
<dbReference type="EMBL" id="BAAAEI010000002">
    <property type="protein sequence ID" value="GAA0342611.1"/>
    <property type="molecule type" value="Genomic_DNA"/>
</dbReference>
<sequence length="378" mass="42206">MKLFASLGRVYAIMAKELVQMRRDRMTFAMMLALPIIQLILFGFAINTDPKSLPTAVYAEDNSPVVRRILSAFEQSGYYQLLRRADSPQQGSDWLAKGEVSFVIHIPEGFTRRLIRGEHPQLLVEADASDPAAASNAISQAREIVNQALGTELKGPLQYLRSPPPQVDVVVHKRYNPEGITQYNIVPGLLGVILTMTCVMITSMAMTRESERGNLENLLAMPTRPHEMMLGKICPYILVGLVQTLVILSAAKYLFDVPFFGSLGLLLAGVMVFIFANLCLGFTFSTVARSQMQAMQMTFFFFLPSILLSGFMFPFRGMPVWAQSIGEVLPLTHFLRMVRGVMLKGNGMPELQQEFLALTLFILVVGTVAILRYRRTLD</sequence>
<keyword evidence="7 8" id="KW-0472">Membrane</keyword>
<gene>
    <name evidence="10" type="ORF">GCM10009092_04020</name>
</gene>
<evidence type="ECO:0000256" key="3">
    <source>
        <dbReference type="ARBA" id="ARBA00022448"/>
    </source>
</evidence>
<comment type="subcellular location">
    <subcellularLocation>
        <location evidence="1">Cell membrane</location>
        <topology evidence="1">Multi-pass membrane protein</topology>
    </subcellularLocation>
</comment>
<dbReference type="InterPro" id="IPR047817">
    <property type="entry name" value="ABC2_TM_bact-type"/>
</dbReference>
<dbReference type="Pfam" id="PF12698">
    <property type="entry name" value="ABC2_membrane_3"/>
    <property type="match status" value="1"/>
</dbReference>
<evidence type="ECO:0000259" key="9">
    <source>
        <dbReference type="PROSITE" id="PS51012"/>
    </source>
</evidence>
<feature type="domain" description="ABC transmembrane type-2" evidence="9">
    <location>
        <begin position="147"/>
        <end position="376"/>
    </location>
</feature>